<feature type="region of interest" description="Disordered" evidence="1">
    <location>
        <begin position="86"/>
        <end position="109"/>
    </location>
</feature>
<name>A0ABU3BPT4_9BACT</name>
<accession>A0ABU3BPT4</accession>
<evidence type="ECO:0000313" key="2">
    <source>
        <dbReference type="EMBL" id="MDT0631303.1"/>
    </source>
</evidence>
<evidence type="ECO:0000313" key="3">
    <source>
        <dbReference type="Proteomes" id="UP001267426"/>
    </source>
</evidence>
<dbReference type="RefSeq" id="WP_311662646.1">
    <property type="nucleotide sequence ID" value="NZ_JAVRHT010000010.1"/>
</dbReference>
<evidence type="ECO:0000256" key="1">
    <source>
        <dbReference type="SAM" id="MobiDB-lite"/>
    </source>
</evidence>
<gene>
    <name evidence="2" type="ORF">RM540_06025</name>
</gene>
<proteinExistence type="predicted"/>
<keyword evidence="3" id="KW-1185">Reference proteome</keyword>
<reference evidence="2 3" key="1">
    <citation type="submission" date="2023-09" db="EMBL/GenBank/DDBJ databases">
        <authorList>
            <person name="Rey-Velasco X."/>
        </authorList>
    </citation>
    <scope>NUCLEOTIDE SEQUENCE [LARGE SCALE GENOMIC DNA]</scope>
    <source>
        <strain evidence="2 3">F394</strain>
    </source>
</reference>
<comment type="caution">
    <text evidence="2">The sequence shown here is derived from an EMBL/GenBank/DDBJ whole genome shotgun (WGS) entry which is preliminary data.</text>
</comment>
<dbReference type="Proteomes" id="UP001267426">
    <property type="component" value="Unassembled WGS sequence"/>
</dbReference>
<dbReference type="EMBL" id="JAVRHT010000010">
    <property type="protein sequence ID" value="MDT0631303.1"/>
    <property type="molecule type" value="Genomic_DNA"/>
</dbReference>
<organism evidence="2 3">
    <name type="scientific">Rubrivirga litoralis</name>
    <dbReference type="NCBI Taxonomy" id="3075598"/>
    <lineage>
        <taxon>Bacteria</taxon>
        <taxon>Pseudomonadati</taxon>
        <taxon>Rhodothermota</taxon>
        <taxon>Rhodothermia</taxon>
        <taxon>Rhodothermales</taxon>
        <taxon>Rubricoccaceae</taxon>
        <taxon>Rubrivirga</taxon>
    </lineage>
</organism>
<protein>
    <submittedName>
        <fullName evidence="2">Uncharacterized protein</fullName>
    </submittedName>
</protein>
<sequence length="109" mass="11063">MKPPAVIAALEDALGQLGVRVRRERGPFRGGLCVVDGEEVVVVNRAQPPEAQVAVLAEAVRASDHDGLYLRPAVRAALDDAWAAADAGRADGPDAGGPDAGGVEDGDAA</sequence>